<dbReference type="EMBL" id="RQHW01000079">
    <property type="protein sequence ID" value="TGN17057.1"/>
    <property type="molecule type" value="Genomic_DNA"/>
</dbReference>
<evidence type="ECO:0000313" key="4">
    <source>
        <dbReference type="Proteomes" id="UP000298058"/>
    </source>
</evidence>
<evidence type="ECO:0000313" key="3">
    <source>
        <dbReference type="EMBL" id="TGN17057.1"/>
    </source>
</evidence>
<protein>
    <recommendedName>
        <fullName evidence="5">DUF5683 domain-containing protein</fullName>
    </recommendedName>
</protein>
<keyword evidence="1" id="KW-1133">Transmembrane helix</keyword>
<evidence type="ECO:0000256" key="1">
    <source>
        <dbReference type="SAM" id="Phobius"/>
    </source>
</evidence>
<evidence type="ECO:0000256" key="2">
    <source>
        <dbReference type="SAM" id="SignalP"/>
    </source>
</evidence>
<proteinExistence type="predicted"/>
<keyword evidence="2" id="KW-0732">Signal</keyword>
<name>A0A4R9LVY2_9LEPT</name>
<sequence>MNRFFRKLALCFLFCSVSFPLFAGETVEIMGTPDDLNLRLTALLSKMDPNFYGDDRTKGFLFRYRHTWKNPYDFDIYIGKVSKTSQDSILRIESARSGQERMWKQIIEQEFLRKPPAEFAVPLERKYHVISQGLNLISPVASVGYNSWNSPLYTNKDTLISMAAYFLVDLILVGGAYYYAEQNLPKKNIWSNMMNEKGPGTVWESPNAIGIFTALAVTRAVRAFDAWEDTSAHNKTAQFNWSFRF</sequence>
<evidence type="ECO:0008006" key="5">
    <source>
        <dbReference type="Google" id="ProtNLM"/>
    </source>
</evidence>
<feature type="chain" id="PRO_5020800740" description="DUF5683 domain-containing protein" evidence="2">
    <location>
        <begin position="24"/>
        <end position="245"/>
    </location>
</feature>
<organism evidence="3 4">
    <name type="scientific">Leptospira idonii</name>
    <dbReference type="NCBI Taxonomy" id="1193500"/>
    <lineage>
        <taxon>Bacteria</taxon>
        <taxon>Pseudomonadati</taxon>
        <taxon>Spirochaetota</taxon>
        <taxon>Spirochaetia</taxon>
        <taxon>Leptospirales</taxon>
        <taxon>Leptospiraceae</taxon>
        <taxon>Leptospira</taxon>
    </lineage>
</organism>
<accession>A0A4R9LVY2</accession>
<keyword evidence="1" id="KW-0472">Membrane</keyword>
<comment type="caution">
    <text evidence="3">The sequence shown here is derived from an EMBL/GenBank/DDBJ whole genome shotgun (WGS) entry which is preliminary data.</text>
</comment>
<dbReference type="Proteomes" id="UP000298058">
    <property type="component" value="Unassembled WGS sequence"/>
</dbReference>
<dbReference type="AlphaFoldDB" id="A0A4R9LVY2"/>
<keyword evidence="1" id="KW-0812">Transmembrane</keyword>
<dbReference type="OrthoDB" id="339535at2"/>
<feature type="signal peptide" evidence="2">
    <location>
        <begin position="1"/>
        <end position="23"/>
    </location>
</feature>
<reference evidence="3" key="1">
    <citation type="journal article" date="2019" name="PLoS Negl. Trop. Dis.">
        <title>Revisiting the worldwide diversity of Leptospira species in the environment.</title>
        <authorList>
            <person name="Vincent A.T."/>
            <person name="Schiettekatte O."/>
            <person name="Bourhy P."/>
            <person name="Veyrier F.J."/>
            <person name="Picardeau M."/>
        </authorList>
    </citation>
    <scope>NUCLEOTIDE SEQUENCE [LARGE SCALE GENOMIC DNA]</scope>
    <source>
        <strain evidence="3">201300427</strain>
    </source>
</reference>
<keyword evidence="4" id="KW-1185">Reference proteome</keyword>
<feature type="transmembrane region" description="Helical" evidence="1">
    <location>
        <begin position="159"/>
        <end position="180"/>
    </location>
</feature>
<dbReference type="RefSeq" id="WP_135761964.1">
    <property type="nucleotide sequence ID" value="NZ_RQHW01000079.1"/>
</dbReference>
<gene>
    <name evidence="3" type="ORF">EHS15_17900</name>
</gene>